<keyword evidence="3" id="KW-0813">Transport</keyword>
<evidence type="ECO:0000256" key="4">
    <source>
        <dbReference type="SAM" id="SignalP"/>
    </source>
</evidence>
<evidence type="ECO:0000259" key="5">
    <source>
        <dbReference type="Pfam" id="PF13458"/>
    </source>
</evidence>
<evidence type="ECO:0000256" key="1">
    <source>
        <dbReference type="ARBA" id="ARBA00010062"/>
    </source>
</evidence>
<accession>A0A7C9UYJ1</accession>
<keyword evidence="7" id="KW-1185">Reference proteome</keyword>
<dbReference type="Gene3D" id="3.40.50.2300">
    <property type="match status" value="2"/>
</dbReference>
<evidence type="ECO:0000313" key="7">
    <source>
        <dbReference type="Proteomes" id="UP000480684"/>
    </source>
</evidence>
<dbReference type="InterPro" id="IPR051010">
    <property type="entry name" value="BCAA_transport"/>
</dbReference>
<evidence type="ECO:0000256" key="2">
    <source>
        <dbReference type="ARBA" id="ARBA00022729"/>
    </source>
</evidence>
<keyword evidence="3" id="KW-0029">Amino-acid transport</keyword>
<dbReference type="RefSeq" id="WP_163676362.1">
    <property type="nucleotide sequence ID" value="NZ_JAAIYP010000032.1"/>
</dbReference>
<dbReference type="PANTHER" id="PTHR30483:SF6">
    <property type="entry name" value="PERIPLASMIC BINDING PROTEIN OF ABC TRANSPORTER FOR NATURAL AMINO ACIDS"/>
    <property type="match status" value="1"/>
</dbReference>
<dbReference type="Proteomes" id="UP000480684">
    <property type="component" value="Unassembled WGS sequence"/>
</dbReference>
<dbReference type="Pfam" id="PF13458">
    <property type="entry name" value="Peripla_BP_6"/>
    <property type="match status" value="1"/>
</dbReference>
<dbReference type="InterPro" id="IPR028082">
    <property type="entry name" value="Peripla_BP_I"/>
</dbReference>
<organism evidence="6 7">
    <name type="scientific">Magnetospirillum aberrantis SpK</name>
    <dbReference type="NCBI Taxonomy" id="908842"/>
    <lineage>
        <taxon>Bacteria</taxon>
        <taxon>Pseudomonadati</taxon>
        <taxon>Pseudomonadota</taxon>
        <taxon>Alphaproteobacteria</taxon>
        <taxon>Rhodospirillales</taxon>
        <taxon>Rhodospirillaceae</taxon>
        <taxon>Magnetospirillum</taxon>
    </lineage>
</organism>
<name>A0A7C9UYJ1_9PROT</name>
<dbReference type="EMBL" id="JAAIYP010000032">
    <property type="protein sequence ID" value="NFV79634.1"/>
    <property type="molecule type" value="Genomic_DNA"/>
</dbReference>
<dbReference type="PANTHER" id="PTHR30483">
    <property type="entry name" value="LEUCINE-SPECIFIC-BINDING PROTEIN"/>
    <property type="match status" value="1"/>
</dbReference>
<feature type="signal peptide" evidence="4">
    <location>
        <begin position="1"/>
        <end position="21"/>
    </location>
</feature>
<comment type="similarity">
    <text evidence="1">Belongs to the leucine-binding protein family.</text>
</comment>
<sequence>MLRRLLTAAFALMLPTSGAHALSGASDPSVVVGVMATLTGPGAITSQDAVDGFNLGLKELGNRFSNQEVRVVVLDDKGSADLAKQQVSRMLERERIDMVVTALSPPSFAAVIQPLLSARVFVFNLDQMPPAQAGAGCSPWLFGLAPPLGGVHEALGQHLTATQVRRVALVLPPFSLSAPMVEAFRHSFAGEVVATLTPRPGATTFAPEFAAIARHKPDAIYSLLSGGMGGAFVRAWYDWPERGEMAFYSQGGGLERPYLPAMGEAAEDVADVGTWSPDMDTPVNRRFVSDFELEYGRQATTWAAQGFDAAFLIDAALRATNGKTGDPDAIRAALRRAEFTSVRGSFKFNSNHTPVLSYLLRKVGQDAKGRTIPESQQPVLKEWRDRQAQSCSMHWVEEVIPLTSTKKP</sequence>
<keyword evidence="2 4" id="KW-0732">Signal</keyword>
<evidence type="ECO:0000313" key="6">
    <source>
        <dbReference type="EMBL" id="NFV79634.1"/>
    </source>
</evidence>
<feature type="chain" id="PRO_5028820329" evidence="4">
    <location>
        <begin position="22"/>
        <end position="408"/>
    </location>
</feature>
<protein>
    <submittedName>
        <fullName evidence="6">ABC transporter substrate-binding protein</fullName>
    </submittedName>
</protein>
<evidence type="ECO:0000256" key="3">
    <source>
        <dbReference type="ARBA" id="ARBA00022970"/>
    </source>
</evidence>
<reference evidence="6 7" key="1">
    <citation type="submission" date="2020-02" db="EMBL/GenBank/DDBJ databases">
        <authorList>
            <person name="Dziuba M."/>
            <person name="Kuznetsov B."/>
            <person name="Mardanov A."/>
            <person name="Ravin N."/>
            <person name="Grouzdev D."/>
        </authorList>
    </citation>
    <scope>NUCLEOTIDE SEQUENCE [LARGE SCALE GENOMIC DNA]</scope>
    <source>
        <strain evidence="6 7">SpK</strain>
    </source>
</reference>
<dbReference type="AlphaFoldDB" id="A0A7C9UYJ1"/>
<comment type="caution">
    <text evidence="6">The sequence shown here is derived from an EMBL/GenBank/DDBJ whole genome shotgun (WGS) entry which is preliminary data.</text>
</comment>
<dbReference type="GO" id="GO:0006865">
    <property type="term" value="P:amino acid transport"/>
    <property type="evidence" value="ECO:0007669"/>
    <property type="project" value="UniProtKB-KW"/>
</dbReference>
<dbReference type="SUPFAM" id="SSF53822">
    <property type="entry name" value="Periplasmic binding protein-like I"/>
    <property type="match status" value="1"/>
</dbReference>
<dbReference type="InterPro" id="IPR028081">
    <property type="entry name" value="Leu-bd"/>
</dbReference>
<gene>
    <name evidence="6" type="ORF">G4223_05875</name>
</gene>
<proteinExistence type="inferred from homology"/>
<feature type="domain" description="Leucine-binding protein" evidence="5">
    <location>
        <begin position="30"/>
        <end position="364"/>
    </location>
</feature>